<reference evidence="14" key="1">
    <citation type="submission" date="2015-10" db="EMBL/GenBank/DDBJ databases">
        <title>Draft Genome Sequences of 11 Lactococcus lactis subspecies cremoris strains.</title>
        <authorList>
            <person name="Wels M."/>
            <person name="Backus L."/>
            <person name="Boekhorst J."/>
            <person name="Dijkstra A."/>
            <person name="Beerthuizen M."/>
            <person name="Kelly W."/>
            <person name="Siezen R."/>
            <person name="Bachmann H."/>
            <person name="Van Hijum S."/>
        </authorList>
    </citation>
    <scope>NUCLEOTIDE SEQUENCE [LARGE SCALE GENOMIC DNA]</scope>
    <source>
        <strain evidence="14">LMG9449</strain>
    </source>
</reference>
<comment type="caution">
    <text evidence="12">The sequence shown here is derived from an EMBL/GenBank/DDBJ whole genome shotgun (WGS) entry which is preliminary data.</text>
</comment>
<reference evidence="13" key="3">
    <citation type="submission" date="2016-08" db="EMBL/GenBank/DDBJ databases">
        <title>Genome-wide comparison reveals a probiotic strain Lactococcus lactis WFLU12 isolated from the gastrointestinal tract of olive flounder (Paralichythys olivaceus) harboring genes supporting probiotic action.</title>
        <authorList>
            <person name="Nguyen T.L."/>
        </authorList>
    </citation>
    <scope>NUCLEOTIDE SEQUENCE</scope>
    <source>
        <strain evidence="13">WFLU12</strain>
    </source>
</reference>
<keyword evidence="9 10" id="KW-0472">Membrane</keyword>
<dbReference type="InterPro" id="IPR043429">
    <property type="entry name" value="ArtM/GltK/GlnP/TcyL/YhdX-like"/>
</dbReference>
<dbReference type="GO" id="GO:0006865">
    <property type="term" value="P:amino acid transport"/>
    <property type="evidence" value="ECO:0007669"/>
    <property type="project" value="UniProtKB-KW"/>
</dbReference>
<evidence type="ECO:0000256" key="5">
    <source>
        <dbReference type="ARBA" id="ARBA00022856"/>
    </source>
</evidence>
<dbReference type="EMBL" id="PKRZ01000001">
    <property type="protein sequence ID" value="PLW60946.2"/>
    <property type="molecule type" value="Genomic_DNA"/>
</dbReference>
<evidence type="ECO:0000313" key="12">
    <source>
        <dbReference type="EMBL" id="KSU19551.1"/>
    </source>
</evidence>
<dbReference type="PATRIC" id="fig|1360.107.peg.1628"/>
<dbReference type="GO" id="GO:0015031">
    <property type="term" value="P:protein transport"/>
    <property type="evidence" value="ECO:0007669"/>
    <property type="project" value="UniProtKB-KW"/>
</dbReference>
<evidence type="ECO:0000256" key="9">
    <source>
        <dbReference type="ARBA" id="ARBA00023136"/>
    </source>
</evidence>
<feature type="transmembrane region" description="Helical" evidence="10">
    <location>
        <begin position="162"/>
        <end position="179"/>
    </location>
</feature>
<reference evidence="15" key="2">
    <citation type="submission" date="2016-08" db="EMBL/GenBank/DDBJ databases">
        <title>Comparative genomics of Lactococcus lactis strain WFLU12 isolated from the gastrointestinal tract of wild olive flounder (Paralichythys olivaceus).</title>
        <authorList>
            <person name="Nguyen T.L."/>
            <person name="Kim D.-H."/>
        </authorList>
    </citation>
    <scope>NUCLEOTIDE SEQUENCE [LARGE SCALE GENOMIC DNA]</scope>
    <source>
        <strain evidence="15">WFLU12</strain>
    </source>
</reference>
<evidence type="ECO:0000256" key="6">
    <source>
        <dbReference type="ARBA" id="ARBA00022927"/>
    </source>
</evidence>
<keyword evidence="4 10" id="KW-0812">Transmembrane</keyword>
<evidence type="ECO:0000313" key="14">
    <source>
        <dbReference type="Proteomes" id="UP000053612"/>
    </source>
</evidence>
<evidence type="ECO:0000256" key="3">
    <source>
        <dbReference type="ARBA" id="ARBA00022475"/>
    </source>
</evidence>
<keyword evidence="5" id="KW-0571">Peptide transport</keyword>
<evidence type="ECO:0000313" key="15">
    <source>
        <dbReference type="Proteomes" id="UP000234865"/>
    </source>
</evidence>
<dbReference type="CDD" id="cd06261">
    <property type="entry name" value="TM_PBP2"/>
    <property type="match status" value="1"/>
</dbReference>
<keyword evidence="2 10" id="KW-0813">Transport</keyword>
<dbReference type="PANTHER" id="PTHR30614:SF0">
    <property type="entry name" value="L-CYSTINE TRANSPORT SYSTEM PERMEASE PROTEIN TCYL"/>
    <property type="match status" value="1"/>
</dbReference>
<dbReference type="Proteomes" id="UP000234865">
    <property type="component" value="Unassembled WGS sequence"/>
</dbReference>
<organism evidence="12 14">
    <name type="scientific">Lactococcus lactis subsp. lactis</name>
    <name type="common">Streptococcus lactis</name>
    <dbReference type="NCBI Taxonomy" id="1360"/>
    <lineage>
        <taxon>Bacteria</taxon>
        <taxon>Bacillati</taxon>
        <taxon>Bacillota</taxon>
        <taxon>Bacilli</taxon>
        <taxon>Lactobacillales</taxon>
        <taxon>Streptococcaceae</taxon>
        <taxon>Lactococcus</taxon>
    </lineage>
</organism>
<feature type="transmembrane region" description="Helical" evidence="10">
    <location>
        <begin position="126"/>
        <end position="150"/>
    </location>
</feature>
<evidence type="ECO:0000256" key="4">
    <source>
        <dbReference type="ARBA" id="ARBA00022692"/>
    </source>
</evidence>
<reference evidence="12" key="4">
    <citation type="journal article" date="2017" name="Genome Announc.">
        <title>Draft Genome Sequences of 24 Lactococcus lactis Strains.</title>
        <authorList>
            <person name="Backus L."/>
            <person name="Wels M."/>
            <person name="Boekhorst J."/>
            <person name="Dijkstra A.R."/>
            <person name="Beerthuyzen M."/>
            <person name="Kelly W.J."/>
            <person name="Siezen R.J."/>
            <person name="van Hijum S.A."/>
            <person name="Bachmann H."/>
        </authorList>
    </citation>
    <scope>NUCLEOTIDE SEQUENCE</scope>
    <source>
        <strain evidence="12">LMG9447</strain>
    </source>
</reference>
<name>A0A0H1RMM2_LACLL</name>
<dbReference type="PANTHER" id="PTHR30614">
    <property type="entry name" value="MEMBRANE COMPONENT OF AMINO ACID ABC TRANSPORTER"/>
    <property type="match status" value="1"/>
</dbReference>
<proteinExistence type="inferred from homology"/>
<dbReference type="InterPro" id="IPR000515">
    <property type="entry name" value="MetI-like"/>
</dbReference>
<comment type="subcellular location">
    <subcellularLocation>
        <location evidence="1 10">Cell membrane</location>
        <topology evidence="1 10">Multi-pass membrane protein</topology>
    </subcellularLocation>
</comment>
<evidence type="ECO:0000256" key="10">
    <source>
        <dbReference type="RuleBase" id="RU363032"/>
    </source>
</evidence>
<evidence type="ECO:0000256" key="7">
    <source>
        <dbReference type="ARBA" id="ARBA00022970"/>
    </source>
</evidence>
<accession>A0A0H1RMM2</accession>
<dbReference type="GO" id="GO:0015833">
    <property type="term" value="P:peptide transport"/>
    <property type="evidence" value="ECO:0007669"/>
    <property type="project" value="UniProtKB-KW"/>
</dbReference>
<evidence type="ECO:0000256" key="8">
    <source>
        <dbReference type="ARBA" id="ARBA00022989"/>
    </source>
</evidence>
<dbReference type="GO" id="GO:0022857">
    <property type="term" value="F:transmembrane transporter activity"/>
    <property type="evidence" value="ECO:0007669"/>
    <property type="project" value="InterPro"/>
</dbReference>
<dbReference type="GO" id="GO:0043190">
    <property type="term" value="C:ATP-binding cassette (ABC) transporter complex"/>
    <property type="evidence" value="ECO:0007669"/>
    <property type="project" value="InterPro"/>
</dbReference>
<evidence type="ECO:0000313" key="13">
    <source>
        <dbReference type="EMBL" id="PLW60946.2"/>
    </source>
</evidence>
<evidence type="ECO:0000256" key="1">
    <source>
        <dbReference type="ARBA" id="ARBA00004651"/>
    </source>
</evidence>
<dbReference type="Proteomes" id="UP000053612">
    <property type="component" value="Unassembled WGS sequence"/>
</dbReference>
<protein>
    <submittedName>
        <fullName evidence="12">Cysteine ABC transporter permease protein</fullName>
    </submittedName>
    <submittedName>
        <fullName evidence="13">Putative amino-acid permease protein YxeN</fullName>
    </submittedName>
</protein>
<evidence type="ECO:0000259" key="11">
    <source>
        <dbReference type="PROSITE" id="PS50928"/>
    </source>
</evidence>
<dbReference type="EMBL" id="LKLS01000087">
    <property type="protein sequence ID" value="KSU19551.1"/>
    <property type="molecule type" value="Genomic_DNA"/>
</dbReference>
<feature type="transmembrane region" description="Helical" evidence="10">
    <location>
        <begin position="96"/>
        <end position="114"/>
    </location>
</feature>
<keyword evidence="3" id="KW-1003">Cell membrane</keyword>
<sequence length="321" mass="35921">MISSINPNKLCHFFTDRVFPIRKIKNMKKNKKIILGIVLLLALIILPALPFLLIKGQYNFHDFWTMFFTKIFSWSAFVDAFLPIIKMIPSSLEMTIIAMVFGLLLGLILALVRINKIPILNQLRALFVSFIRGTPILVQLYLSYTGIPLILKAINMNYGTNFNVNTIPAMLFVIVAFALNEGAYNSETIRAAIQSVDKGQIEAAKSLGMTNFQVFMRVTLPEAATVATAPLGNALIGLLKSTSLAFVAGVVEMTARAQIIGGSTFRLFETYLALALVYWPICIIFELLIRGLERKLDVRMPNDKRKNRAQISLSKNPFNQA</sequence>
<feature type="transmembrane region" description="Helical" evidence="10">
    <location>
        <begin position="271"/>
        <end position="289"/>
    </location>
</feature>
<keyword evidence="6" id="KW-0653">Protein transport</keyword>
<dbReference type="SUPFAM" id="SSF161098">
    <property type="entry name" value="MetI-like"/>
    <property type="match status" value="1"/>
</dbReference>
<keyword evidence="8 10" id="KW-1133">Transmembrane helix</keyword>
<dbReference type="InterPro" id="IPR010065">
    <property type="entry name" value="AA_ABC_transptr_permease_3TM"/>
</dbReference>
<evidence type="ECO:0000256" key="2">
    <source>
        <dbReference type="ARBA" id="ARBA00022448"/>
    </source>
</evidence>
<dbReference type="NCBIfam" id="TIGR01726">
    <property type="entry name" value="HEQRo_perm_3TM"/>
    <property type="match status" value="1"/>
</dbReference>
<dbReference type="AlphaFoldDB" id="A0A0H1RMM2"/>
<dbReference type="InterPro" id="IPR035906">
    <property type="entry name" value="MetI-like_sf"/>
</dbReference>
<feature type="transmembrane region" description="Helical" evidence="10">
    <location>
        <begin position="33"/>
        <end position="54"/>
    </location>
</feature>
<feature type="domain" description="ABC transmembrane type-1" evidence="11">
    <location>
        <begin position="88"/>
        <end position="289"/>
    </location>
</feature>
<dbReference type="Gene3D" id="1.10.3720.10">
    <property type="entry name" value="MetI-like"/>
    <property type="match status" value="1"/>
</dbReference>
<comment type="similarity">
    <text evidence="10">Belongs to the binding-protein-dependent transport system permease family.</text>
</comment>
<dbReference type="Pfam" id="PF00528">
    <property type="entry name" value="BPD_transp_1"/>
    <property type="match status" value="1"/>
</dbReference>
<gene>
    <name evidence="13" type="primary">yxeN</name>
    <name evidence="13" type="ORF">CYU10_002004</name>
    <name evidence="12" type="ORF">LMG9449_0782</name>
</gene>
<keyword evidence="7" id="KW-0029">Amino-acid transport</keyword>
<dbReference type="PROSITE" id="PS50928">
    <property type="entry name" value="ABC_TM1"/>
    <property type="match status" value="1"/>
</dbReference>